<dbReference type="AlphaFoldDB" id="A0A0A8Y303"/>
<protein>
    <submittedName>
        <fullName evidence="1">Uncharacterized protein</fullName>
    </submittedName>
</protein>
<sequence length="94" mass="10190">MSFSATRRSRPMTWSNSSVTLPRTLGFLRSSEMTHSTVTAEVSVPPVISSRMNALTLSRSIGTSRLGSSASCSSRSTMSIALMLSSSRRRRSLC</sequence>
<accession>A0A0A8Y303</accession>
<name>A0A0A8Y303_ARUDO</name>
<reference evidence="1" key="2">
    <citation type="journal article" date="2015" name="Data Brief">
        <title>Shoot transcriptome of the giant reed, Arundo donax.</title>
        <authorList>
            <person name="Barrero R.A."/>
            <person name="Guerrero F.D."/>
            <person name="Moolhuijzen P."/>
            <person name="Goolsby J.A."/>
            <person name="Tidwell J."/>
            <person name="Bellgard S.E."/>
            <person name="Bellgard M.I."/>
        </authorList>
    </citation>
    <scope>NUCLEOTIDE SEQUENCE</scope>
    <source>
        <tissue evidence="1">Shoot tissue taken approximately 20 cm above the soil surface</tissue>
    </source>
</reference>
<proteinExistence type="predicted"/>
<evidence type="ECO:0000313" key="1">
    <source>
        <dbReference type="EMBL" id="JAD19630.1"/>
    </source>
</evidence>
<organism evidence="1">
    <name type="scientific">Arundo donax</name>
    <name type="common">Giant reed</name>
    <name type="synonym">Donax arundinaceus</name>
    <dbReference type="NCBI Taxonomy" id="35708"/>
    <lineage>
        <taxon>Eukaryota</taxon>
        <taxon>Viridiplantae</taxon>
        <taxon>Streptophyta</taxon>
        <taxon>Embryophyta</taxon>
        <taxon>Tracheophyta</taxon>
        <taxon>Spermatophyta</taxon>
        <taxon>Magnoliopsida</taxon>
        <taxon>Liliopsida</taxon>
        <taxon>Poales</taxon>
        <taxon>Poaceae</taxon>
        <taxon>PACMAD clade</taxon>
        <taxon>Arundinoideae</taxon>
        <taxon>Arundineae</taxon>
        <taxon>Arundo</taxon>
    </lineage>
</organism>
<dbReference type="EMBL" id="GBRH01278265">
    <property type="protein sequence ID" value="JAD19630.1"/>
    <property type="molecule type" value="Transcribed_RNA"/>
</dbReference>
<reference evidence="1" key="1">
    <citation type="submission" date="2014-09" db="EMBL/GenBank/DDBJ databases">
        <authorList>
            <person name="Magalhaes I.L.F."/>
            <person name="Oliveira U."/>
            <person name="Santos F.R."/>
            <person name="Vidigal T.H.D.A."/>
            <person name="Brescovit A.D."/>
            <person name="Santos A.J."/>
        </authorList>
    </citation>
    <scope>NUCLEOTIDE SEQUENCE</scope>
    <source>
        <tissue evidence="1">Shoot tissue taken approximately 20 cm above the soil surface</tissue>
    </source>
</reference>